<dbReference type="Proteomes" id="UP000001283">
    <property type="component" value="Chromosome"/>
</dbReference>
<dbReference type="AlphaFoldDB" id="A0A8D4BJ76"/>
<accession>A0A8D4BJ76</accession>
<organism evidence="2 3">
    <name type="scientific">Priestia megaterium (strain WSH-002)</name>
    <name type="common">Bacillus megaterium</name>
    <dbReference type="NCBI Taxonomy" id="1006007"/>
    <lineage>
        <taxon>Bacteria</taxon>
        <taxon>Bacillati</taxon>
        <taxon>Bacillota</taxon>
        <taxon>Bacilli</taxon>
        <taxon>Bacillales</taxon>
        <taxon>Bacillaceae</taxon>
        <taxon>Priestia</taxon>
    </lineage>
</organism>
<evidence type="ECO:0000256" key="1">
    <source>
        <dbReference type="SAM" id="Phobius"/>
    </source>
</evidence>
<proteinExistence type="predicted"/>
<evidence type="ECO:0000313" key="3">
    <source>
        <dbReference type="Proteomes" id="UP000001283"/>
    </source>
</evidence>
<protein>
    <submittedName>
        <fullName evidence="2">Uncharacterized protein</fullName>
    </submittedName>
</protein>
<keyword evidence="1" id="KW-0472">Membrane</keyword>
<dbReference type="RefSeq" id="WP_014459303.1">
    <property type="nucleotide sequence ID" value="NC_017138.1"/>
</dbReference>
<evidence type="ECO:0000313" key="2">
    <source>
        <dbReference type="EMBL" id="AEN88883.1"/>
    </source>
</evidence>
<keyword evidence="1" id="KW-1133">Transmembrane helix</keyword>
<keyword evidence="1" id="KW-0812">Transmembrane</keyword>
<feature type="transmembrane region" description="Helical" evidence="1">
    <location>
        <begin position="21"/>
        <end position="41"/>
    </location>
</feature>
<name>A0A8D4BJ76_PRIMW</name>
<reference evidence="2 3" key="1">
    <citation type="journal article" date="2011" name="J. Bacteriol.">
        <title>Complete genome sequence of the industrial strain Bacillus megaterium WSH-002.</title>
        <authorList>
            <person name="Liu L."/>
            <person name="Li Y."/>
            <person name="Zhang J."/>
            <person name="Zou W."/>
            <person name="Zhou Z."/>
            <person name="Liu J."/>
            <person name="Li X."/>
            <person name="Wang L."/>
            <person name="Chen J."/>
        </authorList>
    </citation>
    <scope>NUCLEOTIDE SEQUENCE [LARGE SCALE GENOMIC DNA]</scope>
    <source>
        <strain evidence="2 3">WSH-002</strain>
    </source>
</reference>
<gene>
    <name evidence="2" type="ORF">BMWSH_2001</name>
</gene>
<sequence length="62" mass="6919">MPLLGRVKHKGRKGNEKATSILLIVLALAGLGGVCAAYYHLEQQKQTEEMTYEQNYITVRNA</sequence>
<dbReference type="EMBL" id="CP003017">
    <property type="protein sequence ID" value="AEN88883.1"/>
    <property type="molecule type" value="Genomic_DNA"/>
</dbReference>
<dbReference type="KEGG" id="bmh:BMWSH_2001"/>